<proteinExistence type="predicted"/>
<protein>
    <submittedName>
        <fullName evidence="1">Uncharacterized protein</fullName>
    </submittedName>
</protein>
<organism evidence="1">
    <name type="scientific">Siphoviridae sp. ctGa111</name>
    <dbReference type="NCBI Taxonomy" id="2825413"/>
    <lineage>
        <taxon>Viruses</taxon>
        <taxon>Duplodnaviria</taxon>
        <taxon>Heunggongvirae</taxon>
        <taxon>Uroviricota</taxon>
        <taxon>Caudoviricetes</taxon>
    </lineage>
</organism>
<accession>A0A8S5VDX7</accession>
<reference evidence="1" key="1">
    <citation type="journal article" date="2021" name="Proc. Natl. Acad. Sci. U.S.A.">
        <title>A Catalog of Tens of Thousands of Viruses from Human Metagenomes Reveals Hidden Associations with Chronic Diseases.</title>
        <authorList>
            <person name="Tisza M.J."/>
            <person name="Buck C.B."/>
        </authorList>
    </citation>
    <scope>NUCLEOTIDE SEQUENCE</scope>
    <source>
        <strain evidence="1">CtGa111</strain>
    </source>
</reference>
<dbReference type="EMBL" id="BK016245">
    <property type="protein sequence ID" value="DAG04827.1"/>
    <property type="molecule type" value="Genomic_DNA"/>
</dbReference>
<sequence>MAKEYSKLGYGNDEDIDAAIALGLIDERDMIITKDTSEIKYVRDDLSVQTIRPRNLMFNTVSEANKTLNNSEDSYAGQTVMIKDSKGKYAPWVVQQSASTGRFLVEPFIVSQTNFQWTEF</sequence>
<name>A0A8S5VDX7_9CAUD</name>
<evidence type="ECO:0000313" key="1">
    <source>
        <dbReference type="EMBL" id="DAG04827.1"/>
    </source>
</evidence>